<organism evidence="2">
    <name type="scientific">Oryza punctata</name>
    <name type="common">Red rice</name>
    <dbReference type="NCBI Taxonomy" id="4537"/>
    <lineage>
        <taxon>Eukaryota</taxon>
        <taxon>Viridiplantae</taxon>
        <taxon>Streptophyta</taxon>
        <taxon>Embryophyta</taxon>
        <taxon>Tracheophyta</taxon>
        <taxon>Spermatophyta</taxon>
        <taxon>Magnoliopsida</taxon>
        <taxon>Liliopsida</taxon>
        <taxon>Poales</taxon>
        <taxon>Poaceae</taxon>
        <taxon>BOP clade</taxon>
        <taxon>Oryzoideae</taxon>
        <taxon>Oryzeae</taxon>
        <taxon>Oryzinae</taxon>
        <taxon>Oryza</taxon>
    </lineage>
</organism>
<dbReference type="EnsemblPlants" id="OPUNC12G09970.1">
    <property type="protein sequence ID" value="OPUNC12G09970.1"/>
    <property type="gene ID" value="OPUNC12G09970"/>
</dbReference>
<evidence type="ECO:0000313" key="2">
    <source>
        <dbReference type="EnsemblPlants" id="OPUNC12G09970.1"/>
    </source>
</evidence>
<sequence>MSCIIRRNQPSPGTEGHRPQQREEANPNPNPVRVRVRVMVLQRRNLMASEENMSQGSSFRAPKRQLSRFHLGPSGLPLVKCPRRGSPVVECKSWRQGGRVPEACSFFKWYDSYQRMLEGMELDIIEEVPLPVARAAGGQGDMVDEGKIDKLTKWIQLLVLMNIGQDLLVLFGWELGLVLGSSDGWELEPACRDGSDGWELEPSCRDG</sequence>
<reference evidence="2" key="2">
    <citation type="submission" date="2018-05" db="EMBL/GenBank/DDBJ databases">
        <title>OpunRS2 (Oryza punctata Reference Sequence Version 2).</title>
        <authorList>
            <person name="Zhang J."/>
            <person name="Kudrna D."/>
            <person name="Lee S."/>
            <person name="Talag J."/>
            <person name="Welchert J."/>
            <person name="Wing R.A."/>
        </authorList>
    </citation>
    <scope>NUCLEOTIDE SEQUENCE [LARGE SCALE GENOMIC DNA]</scope>
</reference>
<proteinExistence type="predicted"/>
<dbReference type="AlphaFoldDB" id="A0A0E0MM56"/>
<feature type="region of interest" description="Disordered" evidence="1">
    <location>
        <begin position="1"/>
        <end position="32"/>
    </location>
</feature>
<feature type="compositionally biased region" description="Basic and acidic residues" evidence="1">
    <location>
        <begin position="15"/>
        <end position="25"/>
    </location>
</feature>
<protein>
    <submittedName>
        <fullName evidence="2">Uncharacterized protein</fullName>
    </submittedName>
</protein>
<keyword evidence="3" id="KW-1185">Reference proteome</keyword>
<evidence type="ECO:0000313" key="3">
    <source>
        <dbReference type="Proteomes" id="UP000026962"/>
    </source>
</evidence>
<evidence type="ECO:0000256" key="1">
    <source>
        <dbReference type="SAM" id="MobiDB-lite"/>
    </source>
</evidence>
<dbReference type="eggNOG" id="ENOG502R4QA">
    <property type="taxonomic scope" value="Eukaryota"/>
</dbReference>
<reference evidence="2" key="1">
    <citation type="submission" date="2015-04" db="UniProtKB">
        <authorList>
            <consortium name="EnsemblPlants"/>
        </authorList>
    </citation>
    <scope>IDENTIFICATION</scope>
</reference>
<name>A0A0E0MM56_ORYPU</name>
<dbReference type="HOGENOM" id="CLU_081979_2_0_1"/>
<dbReference type="Proteomes" id="UP000026962">
    <property type="component" value="Chromosome 12"/>
</dbReference>
<accession>A0A0E0MM56</accession>
<dbReference type="Gramene" id="OPUNC12G09970.1">
    <property type="protein sequence ID" value="OPUNC12G09970.1"/>
    <property type="gene ID" value="OPUNC12G09970"/>
</dbReference>